<accession>A0A6I6A7W8</accession>
<dbReference type="InterPro" id="IPR003785">
    <property type="entry name" value="Creatininase/forma_Hydrolase"/>
</dbReference>
<proteinExistence type="inferred from homology"/>
<dbReference type="GO" id="GO:0016811">
    <property type="term" value="F:hydrolase activity, acting on carbon-nitrogen (but not peptide) bonds, in linear amides"/>
    <property type="evidence" value="ECO:0007669"/>
    <property type="project" value="TreeGrafter"/>
</dbReference>
<keyword evidence="4" id="KW-0862">Zinc</keyword>
<dbReference type="PANTHER" id="PTHR35005:SF1">
    <property type="entry name" value="2-AMINO-5-FORMYLAMINO-6-RIBOSYLAMINOPYRIMIDIN-4(3H)-ONE 5'-MONOPHOSPHATE DEFORMYLASE"/>
    <property type="match status" value="1"/>
</dbReference>
<keyword evidence="7" id="KW-1185">Reference proteome</keyword>
<dbReference type="PANTHER" id="PTHR35005">
    <property type="entry name" value="3-DEHYDRO-SCYLLO-INOSOSE HYDROLASE"/>
    <property type="match status" value="1"/>
</dbReference>
<dbReference type="AlphaFoldDB" id="A0A6I6A7W8"/>
<dbReference type="GO" id="GO:0046872">
    <property type="term" value="F:metal ion binding"/>
    <property type="evidence" value="ECO:0007669"/>
    <property type="project" value="UniProtKB-KW"/>
</dbReference>
<dbReference type="GO" id="GO:0009231">
    <property type="term" value="P:riboflavin biosynthetic process"/>
    <property type="evidence" value="ECO:0007669"/>
    <property type="project" value="TreeGrafter"/>
</dbReference>
<dbReference type="InterPro" id="IPR024087">
    <property type="entry name" value="Creatininase-like_sf"/>
</dbReference>
<reference evidence="6 7" key="1">
    <citation type="submission" date="2019-09" db="EMBL/GenBank/DDBJ databases">
        <title>Gimesia benthica sp. nov., a novel bacterium isolated from deep-sea water of the Northwest Indian Ocean.</title>
        <authorList>
            <person name="Dai X."/>
        </authorList>
    </citation>
    <scope>NUCLEOTIDE SEQUENCE [LARGE SCALE GENOMIC DNA]</scope>
    <source>
        <strain evidence="6 7">E7</strain>
    </source>
</reference>
<gene>
    <name evidence="6" type="ORF">F1728_05930</name>
</gene>
<sequence length="270" mass="30273">MINVSVRLLTGASSFLDTRTRSMKILSDQHTAFELEAHQPEIAFLPIGATEQHSRHLPLATDTILADQLSTAILEQLNWPGHVFLLPTLPVSSSEENTGYRGTISFTPLTMRSIVRDIWDSLTRVGIQKLIVCPWHGGNFILKPIIRELNCEKQQCHLFYLNPWEQVPAAIYDQFAHGFEVHCGDVETSLMLALCPEQVKAERVDNPTPHFKAPLQDMWSMKTLSGGEGHTGHPTQATAAKGEIFKQAVIDNSVQYLQELLELSQQYPGY</sequence>
<keyword evidence="2" id="KW-0479">Metal-binding</keyword>
<dbReference type="SUPFAM" id="SSF102215">
    <property type="entry name" value="Creatininase"/>
    <property type="match status" value="1"/>
</dbReference>
<evidence type="ECO:0000313" key="7">
    <source>
        <dbReference type="Proteomes" id="UP000427281"/>
    </source>
</evidence>
<dbReference type="KEGG" id="gim:F1728_05930"/>
<evidence type="ECO:0000256" key="3">
    <source>
        <dbReference type="ARBA" id="ARBA00022801"/>
    </source>
</evidence>
<keyword evidence="3" id="KW-0378">Hydrolase</keyword>
<comment type="cofactor">
    <cofactor evidence="1">
        <name>Zn(2+)</name>
        <dbReference type="ChEBI" id="CHEBI:29105"/>
    </cofactor>
</comment>
<dbReference type="Gene3D" id="3.40.50.10310">
    <property type="entry name" value="Creatininase"/>
    <property type="match status" value="1"/>
</dbReference>
<organism evidence="6 7">
    <name type="scientific">Gimesia benthica</name>
    <dbReference type="NCBI Taxonomy" id="2608982"/>
    <lineage>
        <taxon>Bacteria</taxon>
        <taxon>Pseudomonadati</taxon>
        <taxon>Planctomycetota</taxon>
        <taxon>Planctomycetia</taxon>
        <taxon>Planctomycetales</taxon>
        <taxon>Planctomycetaceae</taxon>
        <taxon>Gimesia</taxon>
    </lineage>
</organism>
<evidence type="ECO:0000256" key="4">
    <source>
        <dbReference type="ARBA" id="ARBA00022833"/>
    </source>
</evidence>
<dbReference type="EMBL" id="CP043930">
    <property type="protein sequence ID" value="QGQ22243.1"/>
    <property type="molecule type" value="Genomic_DNA"/>
</dbReference>
<evidence type="ECO:0000256" key="1">
    <source>
        <dbReference type="ARBA" id="ARBA00001947"/>
    </source>
</evidence>
<evidence type="ECO:0000256" key="5">
    <source>
        <dbReference type="ARBA" id="ARBA00024029"/>
    </source>
</evidence>
<evidence type="ECO:0000313" key="6">
    <source>
        <dbReference type="EMBL" id="QGQ22243.1"/>
    </source>
</evidence>
<dbReference type="Proteomes" id="UP000427281">
    <property type="component" value="Chromosome"/>
</dbReference>
<dbReference type="Pfam" id="PF02633">
    <property type="entry name" value="Creatininase"/>
    <property type="match status" value="1"/>
</dbReference>
<comment type="similarity">
    <text evidence="5">Belongs to the creatininase superfamily.</text>
</comment>
<evidence type="ECO:0000256" key="2">
    <source>
        <dbReference type="ARBA" id="ARBA00022723"/>
    </source>
</evidence>
<protein>
    <submittedName>
        <fullName evidence="6">Creatininase family protein</fullName>
    </submittedName>
</protein>
<name>A0A6I6A7W8_9PLAN</name>